<proteinExistence type="predicted"/>
<dbReference type="Proteomes" id="UP000824890">
    <property type="component" value="Unassembled WGS sequence"/>
</dbReference>
<sequence length="190" mass="21410">MEKTLATPDNARSLSPSSSAAVKSRTGGFERRTKRRLSQTKASVCVSGQEEDDEEEVKEKIEALQRIIPGGTALGVDALFEETAVAFIVHASPAFDSGIRWLSQHRYRRLNPGLFRLYFDCRFSFCIAHLSLDLALRSFPLLRFERLFSSLMKLRSVSLGFRLRCDSPLLVELRRRASSLAPVEDDGWIS</sequence>
<feature type="compositionally biased region" description="Low complexity" evidence="1">
    <location>
        <begin position="11"/>
        <end position="24"/>
    </location>
</feature>
<organism evidence="2 3">
    <name type="scientific">Brassica napus</name>
    <name type="common">Rape</name>
    <dbReference type="NCBI Taxonomy" id="3708"/>
    <lineage>
        <taxon>Eukaryota</taxon>
        <taxon>Viridiplantae</taxon>
        <taxon>Streptophyta</taxon>
        <taxon>Embryophyta</taxon>
        <taxon>Tracheophyta</taxon>
        <taxon>Spermatophyta</taxon>
        <taxon>Magnoliopsida</taxon>
        <taxon>eudicotyledons</taxon>
        <taxon>Gunneridae</taxon>
        <taxon>Pentapetalae</taxon>
        <taxon>rosids</taxon>
        <taxon>malvids</taxon>
        <taxon>Brassicales</taxon>
        <taxon>Brassicaceae</taxon>
        <taxon>Brassiceae</taxon>
        <taxon>Brassica</taxon>
    </lineage>
</organism>
<gene>
    <name evidence="2" type="ORF">HID58_092982</name>
</gene>
<evidence type="ECO:0000256" key="1">
    <source>
        <dbReference type="SAM" id="MobiDB-lite"/>
    </source>
</evidence>
<protein>
    <submittedName>
        <fullName evidence="2">Uncharacterized protein</fullName>
    </submittedName>
</protein>
<accession>A0ABQ7XF30</accession>
<name>A0ABQ7XF30_BRANA</name>
<reference evidence="2 3" key="1">
    <citation type="submission" date="2021-05" db="EMBL/GenBank/DDBJ databases">
        <title>Genome Assembly of Synthetic Allotetraploid Brassica napus Reveals Homoeologous Exchanges between Subgenomes.</title>
        <authorList>
            <person name="Davis J.T."/>
        </authorList>
    </citation>
    <scope>NUCLEOTIDE SEQUENCE [LARGE SCALE GENOMIC DNA]</scope>
    <source>
        <strain evidence="3">cv. Da-Ae</strain>
        <tissue evidence="2">Seedling</tissue>
    </source>
</reference>
<comment type="caution">
    <text evidence="2">The sequence shown here is derived from an EMBL/GenBank/DDBJ whole genome shotgun (WGS) entry which is preliminary data.</text>
</comment>
<keyword evidence="3" id="KW-1185">Reference proteome</keyword>
<evidence type="ECO:0000313" key="2">
    <source>
        <dbReference type="EMBL" id="KAH0853678.1"/>
    </source>
</evidence>
<dbReference type="EMBL" id="JAGKQM010000716">
    <property type="protein sequence ID" value="KAH0853678.1"/>
    <property type="molecule type" value="Genomic_DNA"/>
</dbReference>
<feature type="region of interest" description="Disordered" evidence="1">
    <location>
        <begin position="1"/>
        <end position="51"/>
    </location>
</feature>
<evidence type="ECO:0000313" key="3">
    <source>
        <dbReference type="Proteomes" id="UP000824890"/>
    </source>
</evidence>